<name>A0A212TP77_9BACT</name>
<protein>
    <submittedName>
        <fullName evidence="1">Uncharacterized protein</fullName>
    </submittedName>
</protein>
<dbReference type="Proteomes" id="UP000198131">
    <property type="component" value="Unassembled WGS sequence"/>
</dbReference>
<sequence>MLIHNPSAMLSTQNYSALPNRETMQRVCKAVAALDAMLSPEWEYRYHTYNAEWAEGEEVFEMNDGEGDQMLVLFRPEGCVINGFGLGCEEIDKEQLTDDLPPHFHEFIFGEPVASIGTTFCLWTSESGEWQISQNAVAEDASEEMLNVLDGNPQTYQEWAEEYFESEALPAKGISPEAIAQVYQGQPLTRELVERISRQVTDWEQLREDLTEIKYPFSF</sequence>
<dbReference type="AlphaFoldDB" id="A0A212TP77"/>
<proteinExistence type="predicted"/>
<organism evidence="1 2">
    <name type="scientific">Hymenobacter gelipurpurascens</name>
    <dbReference type="NCBI Taxonomy" id="89968"/>
    <lineage>
        <taxon>Bacteria</taxon>
        <taxon>Pseudomonadati</taxon>
        <taxon>Bacteroidota</taxon>
        <taxon>Cytophagia</taxon>
        <taxon>Cytophagales</taxon>
        <taxon>Hymenobacteraceae</taxon>
        <taxon>Hymenobacter</taxon>
    </lineage>
</organism>
<evidence type="ECO:0000313" key="2">
    <source>
        <dbReference type="Proteomes" id="UP000198131"/>
    </source>
</evidence>
<evidence type="ECO:0000313" key="1">
    <source>
        <dbReference type="EMBL" id="SNC67644.1"/>
    </source>
</evidence>
<accession>A0A212TP77</accession>
<dbReference type="EMBL" id="FYEW01000001">
    <property type="protein sequence ID" value="SNC67644.1"/>
    <property type="molecule type" value="Genomic_DNA"/>
</dbReference>
<keyword evidence="2" id="KW-1185">Reference proteome</keyword>
<gene>
    <name evidence="1" type="ORF">SAMN06265337_2022</name>
</gene>
<reference evidence="2" key="1">
    <citation type="submission" date="2017-06" db="EMBL/GenBank/DDBJ databases">
        <authorList>
            <person name="Varghese N."/>
            <person name="Submissions S."/>
        </authorList>
    </citation>
    <scope>NUCLEOTIDE SEQUENCE [LARGE SCALE GENOMIC DNA]</scope>
    <source>
        <strain evidence="2">DSM 11116</strain>
    </source>
</reference>